<evidence type="ECO:0000256" key="4">
    <source>
        <dbReference type="PIRSR" id="PIRSR000097-2"/>
    </source>
</evidence>
<accession>A0A9E7AGV2</accession>
<dbReference type="AlphaFoldDB" id="A0A9E7AGV2"/>
<dbReference type="PIRSF" id="PIRSF000097">
    <property type="entry name" value="AKR"/>
    <property type="match status" value="1"/>
</dbReference>
<protein>
    <submittedName>
        <fullName evidence="7">Aldo/keto reductase</fullName>
    </submittedName>
</protein>
<evidence type="ECO:0000259" key="6">
    <source>
        <dbReference type="Pfam" id="PF00248"/>
    </source>
</evidence>
<dbReference type="PROSITE" id="PS00063">
    <property type="entry name" value="ALDOKETO_REDUCTASE_3"/>
    <property type="match status" value="1"/>
</dbReference>
<gene>
    <name evidence="7" type="ORF">M3I41_03580</name>
</gene>
<dbReference type="InterPro" id="IPR020471">
    <property type="entry name" value="AKR"/>
</dbReference>
<evidence type="ECO:0000256" key="2">
    <source>
        <dbReference type="ARBA" id="ARBA00023002"/>
    </source>
</evidence>
<evidence type="ECO:0000313" key="7">
    <source>
        <dbReference type="EMBL" id="UQF80361.1"/>
    </source>
</evidence>
<feature type="active site" description="Proton donor" evidence="3">
    <location>
        <position position="48"/>
    </location>
</feature>
<evidence type="ECO:0000256" key="5">
    <source>
        <dbReference type="PIRSR" id="PIRSR000097-3"/>
    </source>
</evidence>
<dbReference type="GO" id="GO:0016616">
    <property type="term" value="F:oxidoreductase activity, acting on the CH-OH group of donors, NAD or NADP as acceptor"/>
    <property type="evidence" value="ECO:0007669"/>
    <property type="project" value="UniProtKB-ARBA"/>
</dbReference>
<dbReference type="InterPro" id="IPR036812">
    <property type="entry name" value="NAD(P)_OxRdtase_dom_sf"/>
</dbReference>
<dbReference type="KEGG" id="agh:M3I41_03580"/>
<sequence length="280" mass="31175">MLEVELNNHTFMPQVGFGTYKIVPEQASDAVYTAISYGYRHIDTAQLYFNEAEVGQGIGKAIADGLVSREQLYVTTKLNNNNHAPADVERSFDESLAKLGSDYVDLFLVHWPMPNRADLDMVATWKAMTKLLDDGRLRSIGVSNFLPEHIERISQATGVMPVNNQIELHPQFMNRPSADYCRQHGIAVTAWSPLARGRVFDTPQVTTVAQQLGVTPAQVVLRWHIQLGNVVIPKSVTPARIAANLDIDSFELSSQQMELISSLDQGEAGRSGKHPDYDWL</sequence>
<evidence type="ECO:0000256" key="1">
    <source>
        <dbReference type="ARBA" id="ARBA00007905"/>
    </source>
</evidence>
<keyword evidence="2" id="KW-0560">Oxidoreductase</keyword>
<dbReference type="CDD" id="cd19071">
    <property type="entry name" value="AKR_AKR1-5-like"/>
    <property type="match status" value="1"/>
</dbReference>
<dbReference type="SUPFAM" id="SSF51430">
    <property type="entry name" value="NAD(P)-linked oxidoreductase"/>
    <property type="match status" value="1"/>
</dbReference>
<dbReference type="PRINTS" id="PR00069">
    <property type="entry name" value="ALDKETRDTASE"/>
</dbReference>
<reference evidence="7" key="1">
    <citation type="submission" date="2022-05" db="EMBL/GenBank/DDBJ databases">
        <title>Using nanopore sequencing to obtain complete genomes from saliva samples.</title>
        <authorList>
            <person name="Baker J.L."/>
        </authorList>
    </citation>
    <scope>NUCLEOTIDE SEQUENCE</scope>
    <source>
        <strain evidence="7">JCVI-JB-Ag32</strain>
    </source>
</reference>
<feature type="domain" description="NADP-dependent oxidoreductase" evidence="6">
    <location>
        <begin position="17"/>
        <end position="264"/>
    </location>
</feature>
<comment type="similarity">
    <text evidence="1">Belongs to the aldo/keto reductase family.</text>
</comment>
<dbReference type="Gene3D" id="3.20.20.100">
    <property type="entry name" value="NADP-dependent oxidoreductase domain"/>
    <property type="match status" value="1"/>
</dbReference>
<dbReference type="InterPro" id="IPR018170">
    <property type="entry name" value="Aldo/ket_reductase_CS"/>
</dbReference>
<dbReference type="Pfam" id="PF00248">
    <property type="entry name" value="Aldo_ket_red"/>
    <property type="match status" value="1"/>
</dbReference>
<dbReference type="PANTHER" id="PTHR11732">
    <property type="entry name" value="ALDO/KETO REDUCTASE"/>
    <property type="match status" value="1"/>
</dbReference>
<dbReference type="Proteomes" id="UP000830236">
    <property type="component" value="Chromosome"/>
</dbReference>
<feature type="site" description="Lowers pKa of active site Tyr" evidence="5">
    <location>
        <position position="77"/>
    </location>
</feature>
<dbReference type="FunFam" id="3.20.20.100:FF:000002">
    <property type="entry name" value="2,5-diketo-D-gluconic acid reductase A"/>
    <property type="match status" value="1"/>
</dbReference>
<dbReference type="EMBL" id="CP097095">
    <property type="protein sequence ID" value="UQF80361.1"/>
    <property type="molecule type" value="Genomic_DNA"/>
</dbReference>
<feature type="binding site" evidence="4">
    <location>
        <position position="110"/>
    </location>
    <ligand>
        <name>substrate</name>
    </ligand>
</feature>
<evidence type="ECO:0000256" key="3">
    <source>
        <dbReference type="PIRSR" id="PIRSR000097-1"/>
    </source>
</evidence>
<proteinExistence type="inferred from homology"/>
<dbReference type="PROSITE" id="PS00798">
    <property type="entry name" value="ALDOKETO_REDUCTASE_1"/>
    <property type="match status" value="1"/>
</dbReference>
<dbReference type="InterPro" id="IPR023210">
    <property type="entry name" value="NADP_OxRdtase_dom"/>
</dbReference>
<evidence type="ECO:0000313" key="8">
    <source>
        <dbReference type="Proteomes" id="UP000830236"/>
    </source>
</evidence>
<name>A0A9E7AGV2_9ACTO</name>
<organism evidence="7 8">
    <name type="scientific">Actinomyces graevenitzii</name>
    <dbReference type="NCBI Taxonomy" id="55565"/>
    <lineage>
        <taxon>Bacteria</taxon>
        <taxon>Bacillati</taxon>
        <taxon>Actinomycetota</taxon>
        <taxon>Actinomycetes</taxon>
        <taxon>Actinomycetales</taxon>
        <taxon>Actinomycetaceae</taxon>
        <taxon>Actinomyces</taxon>
    </lineage>
</organism>